<protein>
    <submittedName>
        <fullName evidence="1">Uncharacterized protein</fullName>
    </submittedName>
</protein>
<proteinExistence type="predicted"/>
<organism evidence="1 2">
    <name type="scientific">Cichorium intybus</name>
    <name type="common">Chicory</name>
    <dbReference type="NCBI Taxonomy" id="13427"/>
    <lineage>
        <taxon>Eukaryota</taxon>
        <taxon>Viridiplantae</taxon>
        <taxon>Streptophyta</taxon>
        <taxon>Embryophyta</taxon>
        <taxon>Tracheophyta</taxon>
        <taxon>Spermatophyta</taxon>
        <taxon>Magnoliopsida</taxon>
        <taxon>eudicotyledons</taxon>
        <taxon>Gunneridae</taxon>
        <taxon>Pentapetalae</taxon>
        <taxon>asterids</taxon>
        <taxon>campanulids</taxon>
        <taxon>Asterales</taxon>
        <taxon>Asteraceae</taxon>
        <taxon>Cichorioideae</taxon>
        <taxon>Cichorieae</taxon>
        <taxon>Cichoriinae</taxon>
        <taxon>Cichorium</taxon>
    </lineage>
</organism>
<gene>
    <name evidence="1" type="ORF">L2E82_16865</name>
</gene>
<accession>A0ACB9F624</accession>
<comment type="caution">
    <text evidence="1">The sequence shown here is derived from an EMBL/GenBank/DDBJ whole genome shotgun (WGS) entry which is preliminary data.</text>
</comment>
<sequence length="101" mass="11716">MARGRNGDSLESKRRWIEIGEWYERLRRAVCIYNLFCIVRTIEGQSGNKKIEEKISMDVMNEFMISMVSLEIPFLFFPLSVAPVSVFLGSFFRPSQLAFSP</sequence>
<dbReference type="Proteomes" id="UP001055811">
    <property type="component" value="Linkage Group LG03"/>
</dbReference>
<keyword evidence="2" id="KW-1185">Reference proteome</keyword>
<name>A0ACB9F624_CICIN</name>
<reference evidence="1 2" key="2">
    <citation type="journal article" date="2022" name="Mol. Ecol. Resour.">
        <title>The genomes of chicory, endive, great burdock and yacon provide insights into Asteraceae paleo-polyploidization history and plant inulin production.</title>
        <authorList>
            <person name="Fan W."/>
            <person name="Wang S."/>
            <person name="Wang H."/>
            <person name="Wang A."/>
            <person name="Jiang F."/>
            <person name="Liu H."/>
            <person name="Zhao H."/>
            <person name="Xu D."/>
            <person name="Zhang Y."/>
        </authorList>
    </citation>
    <scope>NUCLEOTIDE SEQUENCE [LARGE SCALE GENOMIC DNA]</scope>
    <source>
        <strain evidence="2">cv. Punajuju</strain>
        <tissue evidence="1">Leaves</tissue>
    </source>
</reference>
<evidence type="ECO:0000313" key="1">
    <source>
        <dbReference type="EMBL" id="KAI3766793.1"/>
    </source>
</evidence>
<evidence type="ECO:0000313" key="2">
    <source>
        <dbReference type="Proteomes" id="UP001055811"/>
    </source>
</evidence>
<dbReference type="EMBL" id="CM042011">
    <property type="protein sequence ID" value="KAI3766793.1"/>
    <property type="molecule type" value="Genomic_DNA"/>
</dbReference>
<reference evidence="2" key="1">
    <citation type="journal article" date="2022" name="Mol. Ecol. Resour.">
        <title>The genomes of chicory, endive, great burdock and yacon provide insights into Asteraceae palaeo-polyploidization history and plant inulin production.</title>
        <authorList>
            <person name="Fan W."/>
            <person name="Wang S."/>
            <person name="Wang H."/>
            <person name="Wang A."/>
            <person name="Jiang F."/>
            <person name="Liu H."/>
            <person name="Zhao H."/>
            <person name="Xu D."/>
            <person name="Zhang Y."/>
        </authorList>
    </citation>
    <scope>NUCLEOTIDE SEQUENCE [LARGE SCALE GENOMIC DNA]</scope>
    <source>
        <strain evidence="2">cv. Punajuju</strain>
    </source>
</reference>